<dbReference type="SUPFAM" id="SSF50630">
    <property type="entry name" value="Acid proteases"/>
    <property type="match status" value="1"/>
</dbReference>
<evidence type="ECO:0000256" key="16">
    <source>
        <dbReference type="ARBA" id="ARBA00022932"/>
    </source>
</evidence>
<dbReference type="InterPro" id="IPR043128">
    <property type="entry name" value="Rev_trsase/Diguanyl_cyclase"/>
</dbReference>
<evidence type="ECO:0000259" key="23">
    <source>
        <dbReference type="PROSITE" id="PS50013"/>
    </source>
</evidence>
<keyword evidence="20" id="KW-0862">Zinc</keyword>
<dbReference type="FunFam" id="3.30.420.10:FF:000032">
    <property type="entry name" value="Retrovirus-related Pol polyprotein from transposon 297-like Protein"/>
    <property type="match status" value="1"/>
</dbReference>
<feature type="coiled-coil region" evidence="21">
    <location>
        <begin position="15"/>
        <end position="77"/>
    </location>
</feature>
<keyword evidence="19" id="KW-0233">DNA recombination</keyword>
<dbReference type="Gene3D" id="3.30.70.270">
    <property type="match status" value="1"/>
</dbReference>
<dbReference type="Pfam" id="PF17917">
    <property type="entry name" value="RT_RNaseH"/>
    <property type="match status" value="1"/>
</dbReference>
<dbReference type="GO" id="GO:0006338">
    <property type="term" value="P:chromatin remodeling"/>
    <property type="evidence" value="ECO:0007669"/>
    <property type="project" value="UniProtKB-ARBA"/>
</dbReference>
<dbReference type="Pfam" id="PF00078">
    <property type="entry name" value="RVT_1"/>
    <property type="match status" value="1"/>
</dbReference>
<keyword evidence="10" id="KW-0255">Endonuclease</keyword>
<dbReference type="GO" id="GO:0003723">
    <property type="term" value="F:RNA binding"/>
    <property type="evidence" value="ECO:0007669"/>
    <property type="project" value="UniProtKB-KW"/>
</dbReference>
<evidence type="ECO:0000256" key="22">
    <source>
        <dbReference type="SAM" id="MobiDB-lite"/>
    </source>
</evidence>
<evidence type="ECO:0000313" key="27">
    <source>
        <dbReference type="EMBL" id="EAQ90193.1"/>
    </source>
</evidence>
<feature type="compositionally biased region" description="Basic and acidic residues" evidence="22">
    <location>
        <begin position="869"/>
        <end position="895"/>
    </location>
</feature>
<dbReference type="InterPro" id="IPR036875">
    <property type="entry name" value="Znf_CCHC_sf"/>
</dbReference>
<dbReference type="GO" id="GO:0003964">
    <property type="term" value="F:RNA-directed DNA polymerase activity"/>
    <property type="evidence" value="ECO:0007669"/>
    <property type="project" value="UniProtKB-KW"/>
</dbReference>
<keyword evidence="16" id="KW-0239">DNA-directed DNA polymerase</keyword>
<dbReference type="PROSITE" id="PS50158">
    <property type="entry name" value="ZF_CCHC"/>
    <property type="match status" value="1"/>
</dbReference>
<keyword evidence="7" id="KW-0540">Nuclease</keyword>
<feature type="domain" description="Integrase catalytic" evidence="26">
    <location>
        <begin position="1602"/>
        <end position="1767"/>
    </location>
</feature>
<dbReference type="InterPro" id="IPR005162">
    <property type="entry name" value="Retrotrans_gag_dom"/>
</dbReference>
<keyword evidence="11" id="KW-0378">Hydrolase</keyword>
<dbReference type="FunFam" id="3.30.70.270:FF:000020">
    <property type="entry name" value="Transposon Tf2-6 polyprotein-like Protein"/>
    <property type="match status" value="1"/>
</dbReference>
<evidence type="ECO:0000256" key="1">
    <source>
        <dbReference type="ARBA" id="ARBA00004173"/>
    </source>
</evidence>
<feature type="region of interest" description="Disordered" evidence="22">
    <location>
        <begin position="715"/>
        <end position="738"/>
    </location>
</feature>
<accession>Q2H3F3</accession>
<dbReference type="VEuPathDB" id="FungiDB:CHGG_06812"/>
<feature type="compositionally biased region" description="Basic and acidic residues" evidence="22">
    <location>
        <begin position="1935"/>
        <end position="1950"/>
    </location>
</feature>
<dbReference type="CDD" id="cd09274">
    <property type="entry name" value="RNase_HI_RT_Ty3"/>
    <property type="match status" value="1"/>
</dbReference>
<evidence type="ECO:0000259" key="26">
    <source>
        <dbReference type="PROSITE" id="PS50994"/>
    </source>
</evidence>
<evidence type="ECO:0000256" key="7">
    <source>
        <dbReference type="ARBA" id="ARBA00022722"/>
    </source>
</evidence>
<dbReference type="SUPFAM" id="SSF57756">
    <property type="entry name" value="Retrovirus zinc finger-like domains"/>
    <property type="match status" value="1"/>
</dbReference>
<dbReference type="InterPro" id="IPR001878">
    <property type="entry name" value="Znf_CCHC"/>
</dbReference>
<evidence type="ECO:0000256" key="6">
    <source>
        <dbReference type="ARBA" id="ARBA00022695"/>
    </source>
</evidence>
<evidence type="ECO:0000256" key="13">
    <source>
        <dbReference type="ARBA" id="ARBA00022884"/>
    </source>
</evidence>
<feature type="domain" description="Reverse transcriptase" evidence="25">
    <location>
        <begin position="1061"/>
        <end position="1240"/>
    </location>
</feature>
<dbReference type="GO" id="GO:0005634">
    <property type="term" value="C:nucleus"/>
    <property type="evidence" value="ECO:0007669"/>
    <property type="project" value="UniProtKB-ARBA"/>
</dbReference>
<dbReference type="Gene3D" id="3.10.20.370">
    <property type="match status" value="1"/>
</dbReference>
<feature type="region of interest" description="Disordered" evidence="22">
    <location>
        <begin position="1935"/>
        <end position="2057"/>
    </location>
</feature>
<dbReference type="GO" id="GO:0003887">
    <property type="term" value="F:DNA-directed DNA polymerase activity"/>
    <property type="evidence" value="ECO:0007669"/>
    <property type="project" value="UniProtKB-KW"/>
</dbReference>
<dbReference type="Gene3D" id="4.10.60.10">
    <property type="entry name" value="Zinc finger, CCHC-type"/>
    <property type="match status" value="1"/>
</dbReference>
<dbReference type="InterPro" id="IPR001584">
    <property type="entry name" value="Integrase_cat-core"/>
</dbReference>
<dbReference type="InterPro" id="IPR041588">
    <property type="entry name" value="Integrase_H2C2"/>
</dbReference>
<feature type="domain" description="Chromo" evidence="23">
    <location>
        <begin position="1902"/>
        <end position="1927"/>
    </location>
</feature>
<dbReference type="Gene3D" id="1.20.5.340">
    <property type="match status" value="1"/>
</dbReference>
<dbReference type="OrthoDB" id="5106093at2759"/>
<dbReference type="Proteomes" id="UP000001056">
    <property type="component" value="Unassembled WGS sequence"/>
</dbReference>
<evidence type="ECO:0000256" key="12">
    <source>
        <dbReference type="ARBA" id="ARBA00022842"/>
    </source>
</evidence>
<dbReference type="InterPro" id="IPR050951">
    <property type="entry name" value="Retrovirus_Pol_polyprotein"/>
</dbReference>
<dbReference type="GO" id="GO:0004519">
    <property type="term" value="F:endonuclease activity"/>
    <property type="evidence" value="ECO:0007669"/>
    <property type="project" value="UniProtKB-KW"/>
</dbReference>
<dbReference type="EC" id="2.7.7.49" evidence="3"/>
<dbReference type="Pfam" id="PF03732">
    <property type="entry name" value="Retrotrans_gag"/>
    <property type="match status" value="1"/>
</dbReference>
<evidence type="ECO:0000256" key="10">
    <source>
        <dbReference type="ARBA" id="ARBA00022759"/>
    </source>
</evidence>
<dbReference type="GeneID" id="4391390"/>
<dbReference type="SMART" id="SM00343">
    <property type="entry name" value="ZnF_C2HC"/>
    <property type="match status" value="1"/>
</dbReference>
<feature type="region of interest" description="Disordered" evidence="22">
    <location>
        <begin position="1417"/>
        <end position="1452"/>
    </location>
</feature>
<dbReference type="InterPro" id="IPR021109">
    <property type="entry name" value="Peptidase_aspartic_dom_sf"/>
</dbReference>
<dbReference type="SUPFAM" id="SSF53098">
    <property type="entry name" value="Ribonuclease H-like"/>
    <property type="match status" value="1"/>
</dbReference>
<evidence type="ECO:0000256" key="17">
    <source>
        <dbReference type="ARBA" id="ARBA00023125"/>
    </source>
</evidence>
<evidence type="ECO:0000256" key="21">
    <source>
        <dbReference type="SAM" id="Coils"/>
    </source>
</evidence>
<evidence type="ECO:0000256" key="15">
    <source>
        <dbReference type="ARBA" id="ARBA00022918"/>
    </source>
</evidence>
<keyword evidence="5" id="KW-0808">Transferase</keyword>
<dbReference type="GO" id="GO:0015074">
    <property type="term" value="P:DNA integration"/>
    <property type="evidence" value="ECO:0007669"/>
    <property type="project" value="UniProtKB-KW"/>
</dbReference>
<feature type="coiled-coil region" evidence="21">
    <location>
        <begin position="439"/>
        <end position="473"/>
    </location>
</feature>
<dbReference type="PANTHER" id="PTHR37984">
    <property type="entry name" value="PROTEIN CBG26694"/>
    <property type="match status" value="1"/>
</dbReference>
<dbReference type="SUPFAM" id="SSF54160">
    <property type="entry name" value="Chromo domain-like"/>
    <property type="match status" value="1"/>
</dbReference>
<dbReference type="GO" id="GO:0005739">
    <property type="term" value="C:mitochondrion"/>
    <property type="evidence" value="ECO:0007669"/>
    <property type="project" value="UniProtKB-SubCell"/>
</dbReference>
<keyword evidence="15" id="KW-0695">RNA-directed DNA polymerase</keyword>
<dbReference type="Gene3D" id="2.40.50.40">
    <property type="match status" value="1"/>
</dbReference>
<sequence>MAAETPTPAQMQSAIEEIAARVATTETNLAATETNLAATETKLAATETKLAATETKLAAAEGQLATARAELTQAKAGEGDPAKNKVKLEQPEKYGGDREALPGWITAMRNYIDHNSHQFITEASKTRYAATRLKDTALRWFSGTLENYLGGGNHKAFTQKVFENYSEFEHEIQKVFGDKNEKLHAQERLSKLRQTKSAMAYAAVFRQDCMKAEINDEGLKKMFYDGLKEEVKDELYQKDEVDTLDEYIALAIRIDERQAPLLATHAGPMDVDAIQKAGKKNNARDKSGITCYNCGKKGHCKRDCQSKKEWKPVPGKEAATIDEIKKGVRFQEVAAASYTQEDLEVDIDQALEREDELTDSDEAEPSDSDSDDLIPEDDVRRILEMDNEYALVISDDEGEVAPPGYVLRMAQHWGLTLVQQTDGHWRTRNNADESEGPNLVFLQNRVRELRERITRLEDEKQVLERTLEERNKLYGKLRAEFDLIGQGVRELNNTNRTLGQHIDTIGEVAQNMLKDAGQPSLDHTSWDGPSLDISEIHMDKVCFPHYAYREAQEQRESQGLDSQDWDDYWSRHQYLSRGKPTSDLETAGLRGVNGRFQLMEGDHPRMNPRRRDHVHLPRFQCVAHECRYHFQTKFQSNHWPVRPQNERGNPVPTTWVYDHGDAPAALLWKVDMIPDGRLRFSPKNAWPEGCNNPRWTNHCGQADCLVHADAKLEEHARSQAQRNRPRPTRAQRRENRQPVEPQMMQWLQEHKTIDAASQGADRDALMLWIPARWKKYEALALVDPGAQMDLISPSFVNQLRIPWRIKKQSLIVRGPFDTQWVRRETEPLDIEVAGKTTQVVFDIVDMGPTKDMILGRPWHRIYDPDISWKGDGHLRPREQREHPTSLMGERAEQEPRQSSGSERTPSTGPPQEAASAEERTLESGRSGTRQQKQTREARTIAVVSVDEHGKLKHETWVNRKEAASIELPAQEIKILEASFIESGNKFAYYGGTPKSATTGRVPDEYKGHPAFTAKHLTGLPDHGPWDHEIKLNEGAQLKFFKVYHTNEKQDAELRSYLEKNLEIGHIRPSTSPAGYPVLFVPKKDGKLRVCVDYRQLNNETVKNRYPLPLISRLRDQLSGAQHFTRLDLPTAYAHIRIKEGDEWKTAFRTPYGHYEYLVMPFGLTNAPATFQAAIDHATRHCLDKFAVCYLDEIVIYSKTLEEHKEHVRQVLDALHEHKLSVNKYKSEFHVKRTVFLGFIGFANFVRMFIKSFGDIARPLHELTKKDATFQWKQEHEQAFQQIRDAIIADPVLMLPDPSKPFEVEADASDFAIGGQLGQRDKDGKLYPVAFFSKKLEGPRLNYPIHDKELLAIIEAFQEWRPYLSGTTHEVQVYTDHKNLRHFTTTKVLNGRQTRWAEFLSEFNFTIHYKKGSENARADALSRRADHHDDTSEVSPPLLHQQTDGSLRHASQPTEDCEIAALQQQPEDPEARPLQQFVECCAVFREQRLERDFQGIIADDERDAWQEEPESKIAGLRLEGTRLWYHDKAYVRPSDQKELIRRIHESKLGGHMGISKKIAKVKQNYDFPGIKQATEEVLAGCDLCRRSKPGRHKPYGLLQPLPVAERPWSSVTMDFITKLPTSKDPVTGVKYDSILTMVDRLTKWSYFLPYKESWSAEQLADVIYRNVTSVHGWPEEWITDRDTKFASKFWQALMTKLGTKSKLSTAYHPQTDGQTERLNQVVEQYLRLYVNFQQDDWVELLPTAQLAYNTTVTETTKVTPFFANYGYEADLRQGPDVSVPRAAVKADKMNSLHTMLKEELELVRTRMKKFYDRNRLEGPRLEEGGKVYLISRNLRTKRPSRKLDFRKIGPFKIDKKISENNYALALPSTMRLRTNVLHVSLLEPAPKNARLDKGVEAEDEELWDVEEILDSRITKGRVEYLVKWLGISTGGIRIDQERHRRPVEPGKKIDGRGTNSRVSGKARGREGRTQTPGPRRGQEGEHSQRPKRTTARQQPHDAPVPAIPRPLDQTSDVLDPPKIGVDDEDGQPAQGRHQGPDRPRVAPCPTDASAESNVGRRSCRNQMSHKRCCALWRTQYKRRYQKARDSQEDPYPCNQGPEQLHGNTHCS</sequence>
<dbReference type="PANTHER" id="PTHR37984:SF5">
    <property type="entry name" value="PROTEIN NYNRIN-LIKE"/>
    <property type="match status" value="1"/>
</dbReference>
<dbReference type="InterPro" id="IPR043502">
    <property type="entry name" value="DNA/RNA_pol_sf"/>
</dbReference>
<dbReference type="PROSITE" id="PS50994">
    <property type="entry name" value="INTEGRASE"/>
    <property type="match status" value="1"/>
</dbReference>
<evidence type="ECO:0000256" key="3">
    <source>
        <dbReference type="ARBA" id="ARBA00012493"/>
    </source>
</evidence>
<evidence type="ECO:0000256" key="5">
    <source>
        <dbReference type="ARBA" id="ARBA00022679"/>
    </source>
</evidence>
<keyword evidence="9" id="KW-0064">Aspartyl protease</keyword>
<dbReference type="Gene3D" id="1.10.340.70">
    <property type="match status" value="1"/>
</dbReference>
<evidence type="ECO:0000259" key="24">
    <source>
        <dbReference type="PROSITE" id="PS50158"/>
    </source>
</evidence>
<dbReference type="InterPro" id="IPR000953">
    <property type="entry name" value="Chromo/chromo_shadow_dom"/>
</dbReference>
<dbReference type="PROSITE" id="PS50878">
    <property type="entry name" value="RT_POL"/>
    <property type="match status" value="1"/>
</dbReference>
<dbReference type="Pfam" id="PF24626">
    <property type="entry name" value="SH3_Tf2-1"/>
    <property type="match status" value="1"/>
</dbReference>
<keyword evidence="13" id="KW-0694">RNA-binding</keyword>
<dbReference type="RefSeq" id="XP_001222907.1">
    <property type="nucleotide sequence ID" value="XM_001222906.1"/>
</dbReference>
<feature type="region of interest" description="Disordered" evidence="22">
    <location>
        <begin position="2079"/>
        <end position="2106"/>
    </location>
</feature>
<dbReference type="InterPro" id="IPR000477">
    <property type="entry name" value="RT_dom"/>
</dbReference>
<feature type="compositionally biased region" description="Polar residues" evidence="22">
    <location>
        <begin position="1439"/>
        <end position="1452"/>
    </location>
</feature>
<dbReference type="SUPFAM" id="SSF56672">
    <property type="entry name" value="DNA/RNA polymerases"/>
    <property type="match status" value="1"/>
</dbReference>
<dbReference type="EMBL" id="CH408031">
    <property type="protein sequence ID" value="EAQ90193.1"/>
    <property type="molecule type" value="Genomic_DNA"/>
</dbReference>
<evidence type="ECO:0000313" key="28">
    <source>
        <dbReference type="Proteomes" id="UP000001056"/>
    </source>
</evidence>
<keyword evidence="17" id="KW-0238">DNA-binding</keyword>
<feature type="domain" description="CCHC-type" evidence="24">
    <location>
        <begin position="291"/>
        <end position="306"/>
    </location>
</feature>
<dbReference type="InterPro" id="IPR016197">
    <property type="entry name" value="Chromo-like_dom_sf"/>
</dbReference>
<evidence type="ECO:0000259" key="25">
    <source>
        <dbReference type="PROSITE" id="PS50878"/>
    </source>
</evidence>
<proteinExistence type="predicted"/>
<keyword evidence="18" id="KW-0496">Mitochondrion</keyword>
<feature type="compositionally biased region" description="Polar residues" evidence="22">
    <location>
        <begin position="896"/>
        <end position="906"/>
    </location>
</feature>
<evidence type="ECO:0000256" key="14">
    <source>
        <dbReference type="ARBA" id="ARBA00022908"/>
    </source>
</evidence>
<evidence type="ECO:0000256" key="2">
    <source>
        <dbReference type="ARBA" id="ARBA00011353"/>
    </source>
</evidence>
<dbReference type="InterPro" id="IPR012337">
    <property type="entry name" value="RNaseH-like_sf"/>
</dbReference>
<dbReference type="Pfam" id="PF17921">
    <property type="entry name" value="Integrase_H2C2"/>
    <property type="match status" value="1"/>
</dbReference>
<dbReference type="CDD" id="cd01647">
    <property type="entry name" value="RT_LTR"/>
    <property type="match status" value="1"/>
</dbReference>
<keyword evidence="4" id="KW-0645">Protease</keyword>
<dbReference type="GO" id="GO:0003677">
    <property type="term" value="F:DNA binding"/>
    <property type="evidence" value="ECO:0007669"/>
    <property type="project" value="UniProtKB-KW"/>
</dbReference>
<keyword evidence="20" id="KW-0863">Zinc-finger</keyword>
<dbReference type="GO" id="GO:0006508">
    <property type="term" value="P:proteolysis"/>
    <property type="evidence" value="ECO:0007669"/>
    <property type="project" value="UniProtKB-KW"/>
</dbReference>
<feature type="compositionally biased region" description="Basic and acidic residues" evidence="22">
    <location>
        <begin position="1417"/>
        <end position="1430"/>
    </location>
</feature>
<evidence type="ECO:0000256" key="18">
    <source>
        <dbReference type="ARBA" id="ARBA00023128"/>
    </source>
</evidence>
<dbReference type="CDD" id="cd00024">
    <property type="entry name" value="CD_CSD"/>
    <property type="match status" value="1"/>
</dbReference>
<name>Q2H3F3_CHAGB</name>
<gene>
    <name evidence="27" type="ORF">CHGG_06812</name>
</gene>
<dbReference type="InParanoid" id="Q2H3F3"/>
<keyword evidence="14" id="KW-0229">DNA integration</keyword>
<dbReference type="Gene3D" id="3.30.420.10">
    <property type="entry name" value="Ribonuclease H-like superfamily/Ribonuclease H"/>
    <property type="match status" value="1"/>
</dbReference>
<dbReference type="InterPro" id="IPR056924">
    <property type="entry name" value="SH3_Tf2-1"/>
</dbReference>
<evidence type="ECO:0000256" key="11">
    <source>
        <dbReference type="ARBA" id="ARBA00022801"/>
    </source>
</evidence>
<keyword evidence="8" id="KW-0479">Metal-binding</keyword>
<keyword evidence="21" id="KW-0175">Coiled coil</keyword>
<dbReference type="InterPro" id="IPR036397">
    <property type="entry name" value="RNaseH_sf"/>
</dbReference>
<dbReference type="Gene3D" id="3.10.10.10">
    <property type="entry name" value="HIV Type 1 Reverse Transcriptase, subunit A, domain 1"/>
    <property type="match status" value="1"/>
</dbReference>
<evidence type="ECO:0000256" key="20">
    <source>
        <dbReference type="PROSITE-ProRule" id="PRU00047"/>
    </source>
</evidence>
<dbReference type="PROSITE" id="PS50013">
    <property type="entry name" value="CHROMO_2"/>
    <property type="match status" value="1"/>
</dbReference>
<dbReference type="CDD" id="cd00303">
    <property type="entry name" value="retropepsin_like"/>
    <property type="match status" value="1"/>
</dbReference>
<keyword evidence="12" id="KW-0460">Magnesium</keyword>
<evidence type="ECO:0000256" key="19">
    <source>
        <dbReference type="ARBA" id="ARBA00023172"/>
    </source>
</evidence>
<feature type="region of interest" description="Disordered" evidence="22">
    <location>
        <begin position="354"/>
        <end position="375"/>
    </location>
</feature>
<evidence type="ECO:0000256" key="9">
    <source>
        <dbReference type="ARBA" id="ARBA00022750"/>
    </source>
</evidence>
<comment type="subcellular location">
    <subcellularLocation>
        <location evidence="1">Mitochondrion</location>
    </subcellularLocation>
</comment>
<evidence type="ECO:0000256" key="4">
    <source>
        <dbReference type="ARBA" id="ARBA00022670"/>
    </source>
</evidence>
<keyword evidence="6" id="KW-0548">Nucleotidyltransferase</keyword>
<dbReference type="eggNOG" id="KOG0017">
    <property type="taxonomic scope" value="Eukaryota"/>
</dbReference>
<feature type="region of interest" description="Disordered" evidence="22">
    <location>
        <begin position="869"/>
        <end position="940"/>
    </location>
</feature>
<reference evidence="28" key="1">
    <citation type="journal article" date="2015" name="Genome Announc.">
        <title>Draft genome sequence of the cellulolytic fungus Chaetomium globosum.</title>
        <authorList>
            <person name="Cuomo C.A."/>
            <person name="Untereiner W.A."/>
            <person name="Ma L.-J."/>
            <person name="Grabherr M."/>
            <person name="Birren B.W."/>
        </authorList>
    </citation>
    <scope>NUCLEOTIDE SEQUENCE [LARGE SCALE GENOMIC DNA]</scope>
    <source>
        <strain evidence="28">ATCC 6205 / CBS 148.51 / DSM 1962 / NBRC 6347 / NRRL 1970</strain>
    </source>
</reference>
<keyword evidence="28" id="KW-1185">Reference proteome</keyword>
<dbReference type="GO" id="GO:0004190">
    <property type="term" value="F:aspartic-type endopeptidase activity"/>
    <property type="evidence" value="ECO:0007669"/>
    <property type="project" value="UniProtKB-KW"/>
</dbReference>
<dbReference type="GO" id="GO:0008270">
    <property type="term" value="F:zinc ion binding"/>
    <property type="evidence" value="ECO:0007669"/>
    <property type="project" value="UniProtKB-KW"/>
</dbReference>
<comment type="subunit">
    <text evidence="2">Component of the NuA4 histone acetyltransferase complex.</text>
</comment>
<protein>
    <recommendedName>
        <fullName evidence="3">RNA-directed DNA polymerase</fullName>
        <ecNumber evidence="3">2.7.7.49</ecNumber>
    </recommendedName>
</protein>
<dbReference type="GO" id="GO:0006310">
    <property type="term" value="P:DNA recombination"/>
    <property type="evidence" value="ECO:0007669"/>
    <property type="project" value="UniProtKB-KW"/>
</dbReference>
<dbReference type="HOGENOM" id="CLU_000384_38_3_1"/>
<evidence type="ECO:0000256" key="8">
    <source>
        <dbReference type="ARBA" id="ARBA00022723"/>
    </source>
</evidence>
<dbReference type="Gene3D" id="2.40.70.10">
    <property type="entry name" value="Acid Proteases"/>
    <property type="match status" value="1"/>
</dbReference>
<organism evidence="27 28">
    <name type="scientific">Chaetomium globosum (strain ATCC 6205 / CBS 148.51 / DSM 1962 / NBRC 6347 / NRRL 1970)</name>
    <name type="common">Soil fungus</name>
    <dbReference type="NCBI Taxonomy" id="306901"/>
    <lineage>
        <taxon>Eukaryota</taxon>
        <taxon>Fungi</taxon>
        <taxon>Dikarya</taxon>
        <taxon>Ascomycota</taxon>
        <taxon>Pezizomycotina</taxon>
        <taxon>Sordariomycetes</taxon>
        <taxon>Sordariomycetidae</taxon>
        <taxon>Sordariales</taxon>
        <taxon>Chaetomiaceae</taxon>
        <taxon>Chaetomium</taxon>
    </lineage>
</organism>
<dbReference type="InterPro" id="IPR041373">
    <property type="entry name" value="RT_RNaseH"/>
</dbReference>